<proteinExistence type="predicted"/>
<sequence length="39" mass="4441">MTADEGKYSPKQLLDGVVSANLLPKYMTLITQWDVDFHD</sequence>
<accession>A0A915AT76</accession>
<organism evidence="1 2">
    <name type="scientific">Parascaris univalens</name>
    <name type="common">Nematode worm</name>
    <dbReference type="NCBI Taxonomy" id="6257"/>
    <lineage>
        <taxon>Eukaryota</taxon>
        <taxon>Metazoa</taxon>
        <taxon>Ecdysozoa</taxon>
        <taxon>Nematoda</taxon>
        <taxon>Chromadorea</taxon>
        <taxon>Rhabditida</taxon>
        <taxon>Spirurina</taxon>
        <taxon>Ascaridomorpha</taxon>
        <taxon>Ascaridoidea</taxon>
        <taxon>Ascarididae</taxon>
        <taxon>Parascaris</taxon>
    </lineage>
</organism>
<evidence type="ECO:0000313" key="2">
    <source>
        <dbReference type="WBParaSite" id="PgR015_g139_t02"/>
    </source>
</evidence>
<dbReference type="AlphaFoldDB" id="A0A915AT76"/>
<evidence type="ECO:0000313" key="1">
    <source>
        <dbReference type="Proteomes" id="UP000887569"/>
    </source>
</evidence>
<keyword evidence="1" id="KW-1185">Reference proteome</keyword>
<protein>
    <submittedName>
        <fullName evidence="2">Uncharacterized protein</fullName>
    </submittedName>
</protein>
<name>A0A915AT76_PARUN</name>
<dbReference type="Proteomes" id="UP000887569">
    <property type="component" value="Unplaced"/>
</dbReference>
<dbReference type="WBParaSite" id="PgR015_g139_t02">
    <property type="protein sequence ID" value="PgR015_g139_t02"/>
    <property type="gene ID" value="PgR015_g139"/>
</dbReference>
<reference evidence="2" key="1">
    <citation type="submission" date="2022-11" db="UniProtKB">
        <authorList>
            <consortium name="WormBaseParasite"/>
        </authorList>
    </citation>
    <scope>IDENTIFICATION</scope>
</reference>